<evidence type="ECO:0000256" key="1">
    <source>
        <dbReference type="ARBA" id="ARBA00001974"/>
    </source>
</evidence>
<evidence type="ECO:0000256" key="3">
    <source>
        <dbReference type="ARBA" id="ARBA00011738"/>
    </source>
</evidence>
<evidence type="ECO:0000256" key="2">
    <source>
        <dbReference type="ARBA" id="ARBA00009333"/>
    </source>
</evidence>
<dbReference type="PIRSF" id="PIRSF000238">
    <property type="entry name" value="AhpF"/>
    <property type="match status" value="1"/>
</dbReference>
<evidence type="ECO:0000256" key="5">
    <source>
        <dbReference type="ARBA" id="ARBA00022827"/>
    </source>
</evidence>
<dbReference type="PRINTS" id="PR00469">
    <property type="entry name" value="PNDRDTASEII"/>
</dbReference>
<evidence type="ECO:0000256" key="4">
    <source>
        <dbReference type="ARBA" id="ARBA00022630"/>
    </source>
</evidence>
<dbReference type="InterPro" id="IPR044142">
    <property type="entry name" value="AhpF_NTD_N"/>
</dbReference>
<gene>
    <name evidence="12" type="primary">ahpF</name>
    <name evidence="12" type="ORF">N4261_07130</name>
</gene>
<comment type="subunit">
    <text evidence="3">Homodimer.</text>
</comment>
<keyword evidence="6" id="KW-0560">Oxidoreductase</keyword>
<sequence>MLDDNLKAQLKAYLERVTLPFEIEASLSDSESSAELKQLLQDVASMSDKITLKLDGADARRPSFSLKRTGTEQSLRFAGIPLGHEFTSLVLALLWTGGHPPKVEPSTIDQIKGLDGDYAFEVYMSLSCHNCPDVVQALSLMSVLNPRVKTVIIDGALFQDEVNAREIMAVPTVYLNGTEFGSGRMTAEEIVAKLDTGAAAKDAEKLSAKEAFDVLVVGGGPAGAAAAVYAARKGIRTGVAAERFGGQVNDTLAIENYISVLSTDGPKFAMALESHVKDYGVDVMNLQRADQLVPAATPGGLIEIQLANGGSLKSKTVILSTGARWRNVNVPGEEEYKNKGVAYCPHCDGPLFKGKRVAVIGGGNSGVEAAIDLAGLVAHVTLLEFGDQLRADAVLVRKLESLPNVTIIKQAQTTEFTGAGGKLNGLNYTDRATGEAKRIELEGVFVQIGLVPNTEWLRGVVELSKHGEIIVDAKGQTSVPGVFAAGDATTVPFKQIIIAAGDGAKAALSAFDHLIRN</sequence>
<dbReference type="PRINTS" id="PR00368">
    <property type="entry name" value="FADPNR"/>
</dbReference>
<dbReference type="SUPFAM" id="SSF52833">
    <property type="entry name" value="Thioredoxin-like"/>
    <property type="match status" value="2"/>
</dbReference>
<evidence type="ECO:0000259" key="10">
    <source>
        <dbReference type="Pfam" id="PF07992"/>
    </source>
</evidence>
<accession>A0ABY6B2R0</accession>
<protein>
    <submittedName>
        <fullName evidence="12">Alkyl hydroperoxide reductase subunit F</fullName>
    </submittedName>
</protein>
<dbReference type="InterPro" id="IPR036249">
    <property type="entry name" value="Thioredoxin-like_sf"/>
</dbReference>
<evidence type="ECO:0000256" key="7">
    <source>
        <dbReference type="ARBA" id="ARBA00023027"/>
    </source>
</evidence>
<dbReference type="InterPro" id="IPR050097">
    <property type="entry name" value="Ferredoxin-NADP_redctase_2"/>
</dbReference>
<comment type="cofactor">
    <cofactor evidence="1">
        <name>FAD</name>
        <dbReference type="ChEBI" id="CHEBI:57692"/>
    </cofactor>
</comment>
<dbReference type="NCBIfam" id="TIGR03140">
    <property type="entry name" value="AhpF"/>
    <property type="match status" value="1"/>
</dbReference>
<keyword evidence="7" id="KW-0520">NAD</keyword>
<dbReference type="EMBL" id="CP104562">
    <property type="protein sequence ID" value="UXH79678.1"/>
    <property type="molecule type" value="Genomic_DNA"/>
</dbReference>
<dbReference type="PROSITE" id="PS51354">
    <property type="entry name" value="GLUTAREDOXIN_2"/>
    <property type="match status" value="1"/>
</dbReference>
<dbReference type="PANTHER" id="PTHR48105">
    <property type="entry name" value="THIOREDOXIN REDUCTASE 1-RELATED-RELATED"/>
    <property type="match status" value="1"/>
</dbReference>
<evidence type="ECO:0000313" key="13">
    <source>
        <dbReference type="Proteomes" id="UP001064933"/>
    </source>
</evidence>
<dbReference type="SUPFAM" id="SSF51905">
    <property type="entry name" value="FAD/NAD(P)-binding domain"/>
    <property type="match status" value="1"/>
</dbReference>
<keyword evidence="4" id="KW-0285">Flavoprotein</keyword>
<organism evidence="12 13">
    <name type="scientific">Roseateles amylovorans</name>
    <dbReference type="NCBI Taxonomy" id="2978473"/>
    <lineage>
        <taxon>Bacteria</taxon>
        <taxon>Pseudomonadati</taxon>
        <taxon>Pseudomonadota</taxon>
        <taxon>Betaproteobacteria</taxon>
        <taxon>Burkholderiales</taxon>
        <taxon>Sphaerotilaceae</taxon>
        <taxon>Roseateles</taxon>
    </lineage>
</organism>
<dbReference type="PROSITE" id="PS00573">
    <property type="entry name" value="PYRIDINE_REDOX_2"/>
    <property type="match status" value="1"/>
</dbReference>
<dbReference type="InterPro" id="IPR023753">
    <property type="entry name" value="FAD/NAD-binding_dom"/>
</dbReference>
<evidence type="ECO:0000256" key="6">
    <source>
        <dbReference type="ARBA" id="ARBA00023002"/>
    </source>
</evidence>
<dbReference type="InterPro" id="IPR008255">
    <property type="entry name" value="Pyr_nucl-diS_OxRdtase_2_AS"/>
</dbReference>
<evidence type="ECO:0000256" key="8">
    <source>
        <dbReference type="ARBA" id="ARBA00023157"/>
    </source>
</evidence>
<evidence type="ECO:0000313" key="12">
    <source>
        <dbReference type="EMBL" id="UXH79678.1"/>
    </source>
</evidence>
<dbReference type="CDD" id="cd02974">
    <property type="entry name" value="AhpF_NTD_N"/>
    <property type="match status" value="1"/>
</dbReference>
<feature type="domain" description="FAD/NAD(P)-binding" evidence="10">
    <location>
        <begin position="212"/>
        <end position="501"/>
    </location>
</feature>
<reference evidence="12" key="1">
    <citation type="submission" date="2022-10" db="EMBL/GenBank/DDBJ databases">
        <title>Characterization and whole genome sequencing of a new Roseateles species, isolated from fresh water.</title>
        <authorList>
            <person name="Guliayeva D.Y."/>
            <person name="Akhremchuk A.E."/>
            <person name="Sikolenko M.A."/>
            <person name="Valentovich L.N."/>
            <person name="Sidarenka A.V."/>
        </authorList>
    </citation>
    <scope>NUCLEOTIDE SEQUENCE</scope>
    <source>
        <strain evidence="12">BIM B-1768</strain>
    </source>
</reference>
<evidence type="ECO:0000256" key="9">
    <source>
        <dbReference type="ARBA" id="ARBA00023284"/>
    </source>
</evidence>
<dbReference type="Proteomes" id="UP001064933">
    <property type="component" value="Chromosome"/>
</dbReference>
<keyword evidence="9" id="KW-0676">Redox-active center</keyword>
<dbReference type="InterPro" id="IPR012081">
    <property type="entry name" value="Alkyl_hydroperoxide_Rdtase_suF"/>
</dbReference>
<comment type="similarity">
    <text evidence="2">Belongs to the class-II pyridine nucleotide-disulfide oxidoreductase family.</text>
</comment>
<proteinExistence type="inferred from homology"/>
<dbReference type="Gene3D" id="3.40.30.80">
    <property type="match status" value="1"/>
</dbReference>
<dbReference type="RefSeq" id="WP_261759498.1">
    <property type="nucleotide sequence ID" value="NZ_CP104562.2"/>
</dbReference>
<evidence type="ECO:0000259" key="11">
    <source>
        <dbReference type="Pfam" id="PF13192"/>
    </source>
</evidence>
<dbReference type="CDD" id="cd03026">
    <property type="entry name" value="AhpF_NTD_C"/>
    <property type="match status" value="1"/>
</dbReference>
<dbReference type="Pfam" id="PF13192">
    <property type="entry name" value="Thioredoxin_3"/>
    <property type="match status" value="1"/>
</dbReference>
<keyword evidence="5" id="KW-0274">FAD</keyword>
<dbReference type="InterPro" id="IPR044141">
    <property type="entry name" value="AhpF_NTD_C"/>
</dbReference>
<dbReference type="InterPro" id="IPR012336">
    <property type="entry name" value="Thioredoxin-like_fold"/>
</dbReference>
<keyword evidence="13" id="KW-1185">Reference proteome</keyword>
<feature type="domain" description="Thioredoxin-like fold" evidence="11">
    <location>
        <begin position="120"/>
        <end position="194"/>
    </location>
</feature>
<dbReference type="Pfam" id="PF07992">
    <property type="entry name" value="Pyr_redox_2"/>
    <property type="match status" value="1"/>
</dbReference>
<dbReference type="Gene3D" id="3.50.50.60">
    <property type="entry name" value="FAD/NAD(P)-binding domain"/>
    <property type="match status" value="2"/>
</dbReference>
<dbReference type="InterPro" id="IPR036188">
    <property type="entry name" value="FAD/NAD-bd_sf"/>
</dbReference>
<keyword evidence="8" id="KW-1015">Disulfide bond</keyword>
<name>A0ABY6B2R0_9BURK</name>